<dbReference type="EMBL" id="CP037422">
    <property type="protein sequence ID" value="QDU06701.1"/>
    <property type="molecule type" value="Genomic_DNA"/>
</dbReference>
<reference evidence="3 4" key="1">
    <citation type="submission" date="2019-03" db="EMBL/GenBank/DDBJ databases">
        <title>Deep-cultivation of Planctomycetes and their phenomic and genomic characterization uncovers novel biology.</title>
        <authorList>
            <person name="Wiegand S."/>
            <person name="Jogler M."/>
            <person name="Boedeker C."/>
            <person name="Pinto D."/>
            <person name="Vollmers J."/>
            <person name="Rivas-Marin E."/>
            <person name="Kohn T."/>
            <person name="Peeters S.H."/>
            <person name="Heuer A."/>
            <person name="Rast P."/>
            <person name="Oberbeckmann S."/>
            <person name="Bunk B."/>
            <person name="Jeske O."/>
            <person name="Meyerdierks A."/>
            <person name="Storesund J.E."/>
            <person name="Kallscheuer N."/>
            <person name="Luecker S."/>
            <person name="Lage O.M."/>
            <person name="Pohl T."/>
            <person name="Merkel B.J."/>
            <person name="Hornburger P."/>
            <person name="Mueller R.-W."/>
            <person name="Bruemmer F."/>
            <person name="Labrenz M."/>
            <person name="Spormann A.M."/>
            <person name="Op den Camp H."/>
            <person name="Overmann J."/>
            <person name="Amann R."/>
            <person name="Jetten M.S.M."/>
            <person name="Mascher T."/>
            <person name="Medema M.H."/>
            <person name="Devos D.P."/>
            <person name="Kaster A.-K."/>
            <person name="Ovreas L."/>
            <person name="Rohde M."/>
            <person name="Galperin M.Y."/>
            <person name="Jogler C."/>
        </authorList>
    </citation>
    <scope>NUCLEOTIDE SEQUENCE [LARGE SCALE GENOMIC DNA]</scope>
    <source>
        <strain evidence="3 4">V202</strain>
    </source>
</reference>
<evidence type="ECO:0000259" key="2">
    <source>
        <dbReference type="Pfam" id="PF07596"/>
    </source>
</evidence>
<proteinExistence type="predicted"/>
<dbReference type="PANTHER" id="PTHR30093:SF2">
    <property type="entry name" value="TYPE II SECRETION SYSTEM PROTEIN H"/>
    <property type="match status" value="1"/>
</dbReference>
<dbReference type="SUPFAM" id="SSF54523">
    <property type="entry name" value="Pili subunits"/>
    <property type="match status" value="1"/>
</dbReference>
<keyword evidence="1" id="KW-0812">Transmembrane</keyword>
<dbReference type="NCBIfam" id="TIGR02532">
    <property type="entry name" value="IV_pilin_GFxxxE"/>
    <property type="match status" value="1"/>
</dbReference>
<evidence type="ECO:0000313" key="3">
    <source>
        <dbReference type="EMBL" id="QDU06701.1"/>
    </source>
</evidence>
<dbReference type="Pfam" id="PF07963">
    <property type="entry name" value="N_methyl"/>
    <property type="match status" value="1"/>
</dbReference>
<dbReference type="InterPro" id="IPR027558">
    <property type="entry name" value="Pre_pil_HX9DG_C"/>
</dbReference>
<accession>A0A517WN70</accession>
<feature type="domain" description="DUF1559" evidence="2">
    <location>
        <begin position="35"/>
        <end position="276"/>
    </location>
</feature>
<dbReference type="InterPro" id="IPR011453">
    <property type="entry name" value="DUF1559"/>
</dbReference>
<name>A0A517WN70_9PLAN</name>
<dbReference type="Pfam" id="PF07596">
    <property type="entry name" value="SBP_bac_10"/>
    <property type="match status" value="1"/>
</dbReference>
<gene>
    <name evidence="3" type="primary">xcpT_1</name>
    <name evidence="3" type="ORF">V202x_00440</name>
</gene>
<keyword evidence="1" id="KW-0472">Membrane</keyword>
<protein>
    <submittedName>
        <fullName evidence="3">Type II secretion system protein G</fullName>
    </submittedName>
</protein>
<dbReference type="NCBIfam" id="TIGR04294">
    <property type="entry name" value="pre_pil_HX9DG"/>
    <property type="match status" value="1"/>
</dbReference>
<dbReference type="PANTHER" id="PTHR30093">
    <property type="entry name" value="GENERAL SECRETION PATHWAY PROTEIN G"/>
    <property type="match status" value="1"/>
</dbReference>
<evidence type="ECO:0000313" key="4">
    <source>
        <dbReference type="Proteomes" id="UP000318384"/>
    </source>
</evidence>
<dbReference type="InterPro" id="IPR045584">
    <property type="entry name" value="Pilin-like"/>
</dbReference>
<keyword evidence="4" id="KW-1185">Reference proteome</keyword>
<dbReference type="Proteomes" id="UP000318384">
    <property type="component" value="Chromosome"/>
</dbReference>
<feature type="transmembrane region" description="Helical" evidence="1">
    <location>
        <begin position="12"/>
        <end position="34"/>
    </location>
</feature>
<dbReference type="Gene3D" id="3.30.700.10">
    <property type="entry name" value="Glycoprotein, Type 4 Pilin"/>
    <property type="match status" value="1"/>
</dbReference>
<dbReference type="AlphaFoldDB" id="A0A517WN70"/>
<organism evidence="3 4">
    <name type="scientific">Gimesia aquarii</name>
    <dbReference type="NCBI Taxonomy" id="2527964"/>
    <lineage>
        <taxon>Bacteria</taxon>
        <taxon>Pseudomonadati</taxon>
        <taxon>Planctomycetota</taxon>
        <taxon>Planctomycetia</taxon>
        <taxon>Planctomycetales</taxon>
        <taxon>Planctomycetaceae</taxon>
        <taxon>Gimesia</taxon>
    </lineage>
</organism>
<dbReference type="OrthoDB" id="247601at2"/>
<sequence length="296" mass="32050">MLRRNQRSNGFTLIELLVVIAIIAILIALLLPAVQQAREAARRSSCKNNLKQIGIAMHNYHDVHNTLPPGYLDNDPIADTENRNLLGWGTFILPFIEQSALYNSIGEVGGFDVNWTSITEMTTASATVPTPYAKVILKSFICPSDPMGGINTDVLNYGKSNYTGVAGNTYRTSAAGVKPTGTFYDNSSVRFRDIRDGLSNTIIIGERSTEGTKNGTIWIGNYSNGAYYTQNAITSPTSAYYGINGSAGSWNFTSSHTGGAHFLLGDGSVRFISENIFLGTYGDLGYIADGDVIPEF</sequence>
<evidence type="ECO:0000256" key="1">
    <source>
        <dbReference type="SAM" id="Phobius"/>
    </source>
</evidence>
<keyword evidence="1" id="KW-1133">Transmembrane helix</keyword>
<dbReference type="InterPro" id="IPR012902">
    <property type="entry name" value="N_methyl_site"/>
</dbReference>
<dbReference type="RefSeq" id="WP_145170095.1">
    <property type="nucleotide sequence ID" value="NZ_CP037422.1"/>
</dbReference>